<feature type="region of interest" description="Disordered" evidence="1">
    <location>
        <begin position="27"/>
        <end position="55"/>
    </location>
</feature>
<evidence type="ECO:0008006" key="5">
    <source>
        <dbReference type="Google" id="ProtNLM"/>
    </source>
</evidence>
<evidence type="ECO:0000256" key="2">
    <source>
        <dbReference type="SAM" id="SignalP"/>
    </source>
</evidence>
<evidence type="ECO:0000313" key="4">
    <source>
        <dbReference type="Proteomes" id="UP001205311"/>
    </source>
</evidence>
<evidence type="ECO:0000313" key="3">
    <source>
        <dbReference type="EMBL" id="MCP2262472.1"/>
    </source>
</evidence>
<protein>
    <recommendedName>
        <fullName evidence="5">DUF3558 domain-containing protein</fullName>
    </recommendedName>
</protein>
<evidence type="ECO:0000256" key="1">
    <source>
        <dbReference type="SAM" id="MobiDB-lite"/>
    </source>
</evidence>
<dbReference type="EMBL" id="JAMTCP010000071">
    <property type="protein sequence ID" value="MCP2262472.1"/>
    <property type="molecule type" value="Genomic_DNA"/>
</dbReference>
<dbReference type="Pfam" id="PF12079">
    <property type="entry name" value="DUF3558"/>
    <property type="match status" value="1"/>
</dbReference>
<dbReference type="PROSITE" id="PS51257">
    <property type="entry name" value="PROKAR_LIPOPROTEIN"/>
    <property type="match status" value="1"/>
</dbReference>
<dbReference type="Proteomes" id="UP001205311">
    <property type="component" value="Unassembled WGS sequence"/>
</dbReference>
<comment type="caution">
    <text evidence="3">The sequence shown here is derived from an EMBL/GenBank/DDBJ whole genome shotgun (WGS) entry which is preliminary data.</text>
</comment>
<gene>
    <name evidence="3" type="ORF">LX15_006211</name>
</gene>
<reference evidence="3 4" key="1">
    <citation type="submission" date="2022-06" db="EMBL/GenBank/DDBJ databases">
        <title>Genomic Encyclopedia of Archaeal and Bacterial Type Strains, Phase II (KMG-II): from individual species to whole genera.</title>
        <authorList>
            <person name="Goeker M."/>
        </authorList>
    </citation>
    <scope>NUCLEOTIDE SEQUENCE [LARGE SCALE GENOMIC DNA]</scope>
    <source>
        <strain evidence="3 4">DSM 40477</strain>
    </source>
</reference>
<accession>A0ABT1I3X1</accession>
<keyword evidence="4" id="KW-1185">Reference proteome</keyword>
<dbReference type="InterPro" id="IPR024520">
    <property type="entry name" value="DUF3558"/>
</dbReference>
<proteinExistence type="predicted"/>
<feature type="compositionally biased region" description="Polar residues" evidence="1">
    <location>
        <begin position="27"/>
        <end position="45"/>
    </location>
</feature>
<sequence>MKPKPMRRTMIAPLVAAGLGLAACTSTTPGLASTSTDSQSSTPNNEGAPKVTNPKNLKAIADPCQLLTPQQLQELGASGQRSEKSKWGEAACTWRNDNLSIHLAPDTTQGKGLSTVYANRNASSQEITVGGHPGMRTTKESLTCSIYVGVSDTQVFLTNVIVFKDVKPEYKDRCAFAEKVAGMVLTNLPPAN</sequence>
<name>A0ABT1I3X1_STRSD</name>
<feature type="signal peptide" evidence="2">
    <location>
        <begin position="1"/>
        <end position="32"/>
    </location>
</feature>
<keyword evidence="2" id="KW-0732">Signal</keyword>
<organism evidence="3 4">
    <name type="scientific">Streptoalloteichus tenebrarius (strain ATCC 17920 / DSM 40477 / JCM 4838 / CBS 697.72 / NBRC 16177 / NCIMB 11028 / NRRL B-12390 / A12253. 1 / ISP 5477)</name>
    <name type="common">Streptomyces tenebrarius</name>
    <dbReference type="NCBI Taxonomy" id="1933"/>
    <lineage>
        <taxon>Bacteria</taxon>
        <taxon>Bacillati</taxon>
        <taxon>Actinomycetota</taxon>
        <taxon>Actinomycetes</taxon>
        <taxon>Pseudonocardiales</taxon>
        <taxon>Pseudonocardiaceae</taxon>
        <taxon>Streptoalloteichus</taxon>
    </lineage>
</organism>
<feature type="chain" id="PRO_5045641728" description="DUF3558 domain-containing protein" evidence="2">
    <location>
        <begin position="33"/>
        <end position="192"/>
    </location>
</feature>